<reference evidence="1" key="1">
    <citation type="submission" date="2021-01" db="EMBL/GenBank/DDBJ databases">
        <title>Whole genome shotgun sequence of Rugosimonospora africana NBRC 104875.</title>
        <authorList>
            <person name="Komaki H."/>
            <person name="Tamura T."/>
        </authorList>
    </citation>
    <scope>NUCLEOTIDE SEQUENCE</scope>
    <source>
        <strain evidence="1">NBRC 104875</strain>
    </source>
</reference>
<organism evidence="1 2">
    <name type="scientific">Rugosimonospora africana</name>
    <dbReference type="NCBI Taxonomy" id="556532"/>
    <lineage>
        <taxon>Bacteria</taxon>
        <taxon>Bacillati</taxon>
        <taxon>Actinomycetota</taxon>
        <taxon>Actinomycetes</taxon>
        <taxon>Micromonosporales</taxon>
        <taxon>Micromonosporaceae</taxon>
        <taxon>Rugosimonospora</taxon>
    </lineage>
</organism>
<dbReference type="AlphaFoldDB" id="A0A8J3VUJ4"/>
<dbReference type="RefSeq" id="WP_203922455.1">
    <property type="nucleotide sequence ID" value="NZ_BONZ01000075.1"/>
</dbReference>
<evidence type="ECO:0000313" key="2">
    <source>
        <dbReference type="Proteomes" id="UP000642748"/>
    </source>
</evidence>
<keyword evidence="2" id="KW-1185">Reference proteome</keyword>
<name>A0A8J3VUJ4_9ACTN</name>
<evidence type="ECO:0000313" key="1">
    <source>
        <dbReference type="EMBL" id="GIH18969.1"/>
    </source>
</evidence>
<dbReference type="EMBL" id="BONZ01000075">
    <property type="protein sequence ID" value="GIH18969.1"/>
    <property type="molecule type" value="Genomic_DNA"/>
</dbReference>
<accession>A0A8J3VUJ4</accession>
<sequence length="82" mass="8550">MLAVGRPYPVPYFGPVFARELHVLAVFGMLVDHPLARRGGPAGQAGTAAVGTGWKAVLSTHTRAGAASGSPHCPRYPITVEK</sequence>
<gene>
    <name evidence="1" type="ORF">Raf01_71410</name>
</gene>
<dbReference type="Proteomes" id="UP000642748">
    <property type="component" value="Unassembled WGS sequence"/>
</dbReference>
<protein>
    <submittedName>
        <fullName evidence="1">Uncharacterized protein</fullName>
    </submittedName>
</protein>
<comment type="caution">
    <text evidence="1">The sequence shown here is derived from an EMBL/GenBank/DDBJ whole genome shotgun (WGS) entry which is preliminary data.</text>
</comment>
<proteinExistence type="predicted"/>